<comment type="caution">
    <text evidence="4">The sequence shown here is derived from an EMBL/GenBank/DDBJ whole genome shotgun (WGS) entry which is preliminary data.</text>
</comment>
<feature type="region of interest" description="Disordered" evidence="2">
    <location>
        <begin position="131"/>
        <end position="150"/>
    </location>
</feature>
<evidence type="ECO:0000256" key="1">
    <source>
        <dbReference type="HAMAP-Rule" id="MF_02071"/>
    </source>
</evidence>
<dbReference type="InterPro" id="IPR036908">
    <property type="entry name" value="RlpA-like_sf"/>
</dbReference>
<dbReference type="HAMAP" id="MF_02071">
    <property type="entry name" value="RlpA"/>
    <property type="match status" value="1"/>
</dbReference>
<comment type="function">
    <text evidence="1">Lytic transglycosylase with a strong preference for naked glycan strands that lack stem peptides.</text>
</comment>
<evidence type="ECO:0000313" key="4">
    <source>
        <dbReference type="EMBL" id="MDC7784222.1"/>
    </source>
</evidence>
<accession>A0ABT5J448</accession>
<evidence type="ECO:0000256" key="2">
    <source>
        <dbReference type="SAM" id="MobiDB-lite"/>
    </source>
</evidence>
<dbReference type="InterPro" id="IPR034718">
    <property type="entry name" value="RlpA"/>
</dbReference>
<comment type="similarity">
    <text evidence="1">Belongs to the RlpA family.</text>
</comment>
<dbReference type="PANTHER" id="PTHR34183">
    <property type="entry name" value="ENDOLYTIC PEPTIDOGLYCAN TRANSGLYCOSYLASE RLPA"/>
    <property type="match status" value="1"/>
</dbReference>
<dbReference type="SUPFAM" id="SSF50685">
    <property type="entry name" value="Barwin-like endoglucanases"/>
    <property type="match status" value="1"/>
</dbReference>
<dbReference type="EC" id="4.2.2.-" evidence="1"/>
<proteinExistence type="inferred from homology"/>
<organism evidence="4 5">
    <name type="scientific">Rhodoplanes tepidamans</name>
    <name type="common">Rhodoplanes cryptolactis</name>
    <dbReference type="NCBI Taxonomy" id="200616"/>
    <lineage>
        <taxon>Bacteria</taxon>
        <taxon>Pseudomonadati</taxon>
        <taxon>Pseudomonadota</taxon>
        <taxon>Alphaproteobacteria</taxon>
        <taxon>Hyphomicrobiales</taxon>
        <taxon>Nitrobacteraceae</taxon>
        <taxon>Rhodoplanes</taxon>
    </lineage>
</organism>
<gene>
    <name evidence="1" type="primary">rlpA</name>
    <name evidence="4" type="ORF">PQJ73_00865</name>
</gene>
<dbReference type="PANTHER" id="PTHR34183:SF8">
    <property type="entry name" value="ENDOLYTIC PEPTIDOGLYCAN TRANSGLYCOSYLASE RLPA-RELATED"/>
    <property type="match status" value="1"/>
</dbReference>
<dbReference type="RefSeq" id="WP_272775070.1">
    <property type="nucleotide sequence ID" value="NZ_JAQQLI010000001.1"/>
</dbReference>
<reference evidence="4" key="1">
    <citation type="journal article" date="2023" name="Microbiol Resour">
        <title>Genome Sequences of Rhodoplanes serenus and Two Thermotolerant Strains, Rhodoplanes tepidamans and 'Rhodoplanes cryptolactis,' Further Refine the Genus.</title>
        <authorList>
            <person name="Rayyan A.A."/>
            <person name="Kyndt J.A."/>
        </authorList>
    </citation>
    <scope>NUCLEOTIDE SEQUENCE</scope>
    <source>
        <strain evidence="4">DSM 9987</strain>
    </source>
</reference>
<dbReference type="InterPro" id="IPR009009">
    <property type="entry name" value="RlpA-like_DPBB"/>
</dbReference>
<feature type="compositionally biased region" description="Low complexity" evidence="2">
    <location>
        <begin position="69"/>
        <end position="85"/>
    </location>
</feature>
<dbReference type="Pfam" id="PF03330">
    <property type="entry name" value="DPBB_1"/>
    <property type="match status" value="1"/>
</dbReference>
<keyword evidence="1" id="KW-0961">Cell wall biogenesis/degradation</keyword>
<keyword evidence="5" id="KW-1185">Reference proteome</keyword>
<evidence type="ECO:0000313" key="5">
    <source>
        <dbReference type="Proteomes" id="UP001165652"/>
    </source>
</evidence>
<sequence>MHALPRVSPAREPRWRAPLVWALGWAGLWAGLAGDPLPAAATESDIERTRTRIAAAMPDGTVPVPRPRPAAAGPAPATPLPQTAAPVPPPPRPAVQPARPILASAEAVPLPEAAATPEPVSAGPRLASLTPPSVPLPRVRPTAPAGGSVCGEGKPIRSAFYWQGTRTASGQRFDPDGYTAAHRTLPFGTRLTVKNPRTGRSVEVVVNDRGPFTKGLNLDISRGAARAIGFTGVGTVCLM</sequence>
<dbReference type="Proteomes" id="UP001165652">
    <property type="component" value="Unassembled WGS sequence"/>
</dbReference>
<keyword evidence="1" id="KW-0456">Lyase</keyword>
<reference evidence="4" key="2">
    <citation type="submission" date="2023-02" db="EMBL/GenBank/DDBJ databases">
        <authorList>
            <person name="Rayyan A."/>
            <person name="Meyer T."/>
            <person name="Kyndt J.A."/>
        </authorList>
    </citation>
    <scope>NUCLEOTIDE SEQUENCE</scope>
    <source>
        <strain evidence="4">DSM 9987</strain>
    </source>
</reference>
<evidence type="ECO:0000259" key="3">
    <source>
        <dbReference type="Pfam" id="PF03330"/>
    </source>
</evidence>
<dbReference type="CDD" id="cd22268">
    <property type="entry name" value="DPBB_RlpA-like"/>
    <property type="match status" value="1"/>
</dbReference>
<dbReference type="Gene3D" id="2.40.40.10">
    <property type="entry name" value="RlpA-like domain"/>
    <property type="match status" value="1"/>
</dbReference>
<feature type="domain" description="RlpA-like protein double-psi beta-barrel" evidence="3">
    <location>
        <begin position="159"/>
        <end position="236"/>
    </location>
</feature>
<name>A0ABT5J448_RHOTP</name>
<feature type="region of interest" description="Disordered" evidence="2">
    <location>
        <begin position="58"/>
        <end position="96"/>
    </location>
</feature>
<protein>
    <recommendedName>
        <fullName evidence="1">Endolytic peptidoglycan transglycosylase RlpA</fullName>
        <ecNumber evidence="1">4.2.2.-</ecNumber>
    </recommendedName>
</protein>
<dbReference type="EMBL" id="JAQQLI010000001">
    <property type="protein sequence ID" value="MDC7784222.1"/>
    <property type="molecule type" value="Genomic_DNA"/>
</dbReference>